<reference evidence="2" key="2">
    <citation type="submission" date="2020-11" db="EMBL/GenBank/DDBJ databases">
        <authorList>
            <person name="McCartney M.A."/>
            <person name="Auch B."/>
            <person name="Kono T."/>
            <person name="Mallez S."/>
            <person name="Becker A."/>
            <person name="Gohl D.M."/>
            <person name="Silverstein K.A.T."/>
            <person name="Koren S."/>
            <person name="Bechman K.B."/>
            <person name="Herman A."/>
            <person name="Abrahante J.E."/>
            <person name="Garbe J."/>
        </authorList>
    </citation>
    <scope>NUCLEOTIDE SEQUENCE</scope>
    <source>
        <strain evidence="2">Duluth1</strain>
        <tissue evidence="2">Whole animal</tissue>
    </source>
</reference>
<protein>
    <recommendedName>
        <fullName evidence="1">TLDc domain-containing protein</fullName>
    </recommendedName>
</protein>
<organism evidence="2 3">
    <name type="scientific">Dreissena polymorpha</name>
    <name type="common">Zebra mussel</name>
    <name type="synonym">Mytilus polymorpha</name>
    <dbReference type="NCBI Taxonomy" id="45954"/>
    <lineage>
        <taxon>Eukaryota</taxon>
        <taxon>Metazoa</taxon>
        <taxon>Spiralia</taxon>
        <taxon>Lophotrochozoa</taxon>
        <taxon>Mollusca</taxon>
        <taxon>Bivalvia</taxon>
        <taxon>Autobranchia</taxon>
        <taxon>Heteroconchia</taxon>
        <taxon>Euheterodonta</taxon>
        <taxon>Imparidentia</taxon>
        <taxon>Neoheterodontei</taxon>
        <taxon>Myida</taxon>
        <taxon>Dreissenoidea</taxon>
        <taxon>Dreissenidae</taxon>
        <taxon>Dreissena</taxon>
    </lineage>
</organism>
<proteinExistence type="predicted"/>
<dbReference type="Pfam" id="PF07534">
    <property type="entry name" value="TLD"/>
    <property type="match status" value="1"/>
</dbReference>
<accession>A0A9D4J793</accession>
<dbReference type="Proteomes" id="UP000828390">
    <property type="component" value="Unassembled WGS sequence"/>
</dbReference>
<keyword evidence="3" id="KW-1185">Reference proteome</keyword>
<gene>
    <name evidence="2" type="ORF">DPMN_152311</name>
</gene>
<evidence type="ECO:0000313" key="2">
    <source>
        <dbReference type="EMBL" id="KAH3798709.1"/>
    </source>
</evidence>
<feature type="domain" description="TLDc" evidence="1">
    <location>
        <begin position="1"/>
        <end position="95"/>
    </location>
</feature>
<evidence type="ECO:0000259" key="1">
    <source>
        <dbReference type="PROSITE" id="PS51886"/>
    </source>
</evidence>
<dbReference type="AlphaFoldDB" id="A0A9D4J793"/>
<dbReference type="InterPro" id="IPR006571">
    <property type="entry name" value="TLDc_dom"/>
</dbReference>
<reference evidence="2" key="1">
    <citation type="journal article" date="2019" name="bioRxiv">
        <title>The Genome of the Zebra Mussel, Dreissena polymorpha: A Resource for Invasive Species Research.</title>
        <authorList>
            <person name="McCartney M.A."/>
            <person name="Auch B."/>
            <person name="Kono T."/>
            <person name="Mallez S."/>
            <person name="Zhang Y."/>
            <person name="Obille A."/>
            <person name="Becker A."/>
            <person name="Abrahante J.E."/>
            <person name="Garbe J."/>
            <person name="Badalamenti J.P."/>
            <person name="Herman A."/>
            <person name="Mangelson H."/>
            <person name="Liachko I."/>
            <person name="Sullivan S."/>
            <person name="Sone E.D."/>
            <person name="Koren S."/>
            <person name="Silverstein K.A.T."/>
            <person name="Beckman K.B."/>
            <person name="Gohl D.M."/>
        </authorList>
    </citation>
    <scope>NUCLEOTIDE SEQUENCE</scope>
    <source>
        <strain evidence="2">Duluth1</strain>
        <tissue evidence="2">Whole animal</tissue>
    </source>
</reference>
<comment type="caution">
    <text evidence="2">The sequence shown here is derived from an EMBL/GenBank/DDBJ whole genome shotgun (WGS) entry which is preliminary data.</text>
</comment>
<dbReference type="PROSITE" id="PS51886">
    <property type="entry name" value="TLDC"/>
    <property type="match status" value="1"/>
</dbReference>
<sequence length="95" mass="10679">MDGQLSKSDQTQLEQWIGQGPKMFTLLYSAKKDGCSAEKFHEKCDYQDATLTVVYNRCNSVFGGYATTSWAGEINGYIRDDKAFVSTQIHRNGNL</sequence>
<evidence type="ECO:0000313" key="3">
    <source>
        <dbReference type="Proteomes" id="UP000828390"/>
    </source>
</evidence>
<name>A0A9D4J793_DREPO</name>
<dbReference type="EMBL" id="JAIWYP010000007">
    <property type="protein sequence ID" value="KAH3798709.1"/>
    <property type="molecule type" value="Genomic_DNA"/>
</dbReference>